<name>A0A7T4N0N9_9BURK</name>
<dbReference type="AlphaFoldDB" id="A0A7T4N0N9"/>
<proteinExistence type="predicted"/>
<evidence type="ECO:0000313" key="1">
    <source>
        <dbReference type="EMBL" id="QQC63118.1"/>
    </source>
</evidence>
<reference evidence="1 2" key="1">
    <citation type="submission" date="2020-12" db="EMBL/GenBank/DDBJ databases">
        <title>FDA dAtabase for Regulatory Grade micrObial Sequences (FDA-ARGOS): Supporting development and validation of Infectious Disease Dx tests.</title>
        <authorList>
            <person name="Nelson B."/>
            <person name="Plummer A."/>
            <person name="Tallon L."/>
            <person name="Sadzewicz L."/>
            <person name="Zhao X."/>
            <person name="Boylan J."/>
            <person name="Ott S."/>
            <person name="Bowen H."/>
            <person name="Vavikolanu K."/>
            <person name="Mehta A."/>
            <person name="Aluvathingal J."/>
            <person name="Nadendla S."/>
            <person name="Myers T."/>
            <person name="Yan Y."/>
            <person name="Sichtig H."/>
        </authorList>
    </citation>
    <scope>NUCLEOTIDE SEQUENCE [LARGE SCALE GENOMIC DNA]</scope>
    <source>
        <strain evidence="1 2">FDAARGOS_1049</strain>
    </source>
</reference>
<gene>
    <name evidence="1" type="ORF">I6I06_12450</name>
</gene>
<accession>A0A7T4N0N9</accession>
<organism evidence="1 2">
    <name type="scientific">Paraburkholderia ginsengisoli</name>
    <dbReference type="NCBI Taxonomy" id="311231"/>
    <lineage>
        <taxon>Bacteria</taxon>
        <taxon>Pseudomonadati</taxon>
        <taxon>Pseudomonadota</taxon>
        <taxon>Betaproteobacteria</taxon>
        <taxon>Burkholderiales</taxon>
        <taxon>Burkholderiaceae</taxon>
        <taxon>Paraburkholderia</taxon>
    </lineage>
</organism>
<sequence>MQTLEGLTGEFLKNADQIATELIAGFGLKHGRAVDGLHAPLLRWLDYRLRVIDPRPRQIYVSDRFPKSLDEPTARALRALEQAILNGEDINPFQGKGLMRSDSSGKNRNERTDLLWADWGIHHLHVAEKQTDGDAYFSARGDFLLFAVFGRDVALFVDIQPHSTHPLHGDPLRFAREDLIRVVARNWPSVMEPFELKRGVVIPEREISDEDRKLLRKSGIEAPLLIDGKAYFSPGHGVTSASTPGKVTDEMMRLRRNLRALAQLVLDSNGQFHVALPEAHRADARFSLRLVPEGIVVYERSTDCAWTFPEAKFDGTDNLLAEISDALTPPWVKDAMQAATKQQGNAEVG</sequence>
<evidence type="ECO:0000313" key="2">
    <source>
        <dbReference type="Proteomes" id="UP000595610"/>
    </source>
</evidence>
<dbReference type="Proteomes" id="UP000595610">
    <property type="component" value="Chromosome 1"/>
</dbReference>
<protein>
    <submittedName>
        <fullName evidence="1">Uncharacterized protein</fullName>
    </submittedName>
</protein>
<dbReference type="RefSeq" id="WP_174447414.1">
    <property type="nucleotide sequence ID" value="NZ_CP066075.1"/>
</dbReference>
<dbReference type="KEGG" id="pgis:I6I06_12450"/>
<dbReference type="EMBL" id="CP066075">
    <property type="protein sequence ID" value="QQC63118.1"/>
    <property type="molecule type" value="Genomic_DNA"/>
</dbReference>
<keyword evidence="2" id="KW-1185">Reference proteome</keyword>